<reference evidence="3" key="1">
    <citation type="submission" date="2021-12" db="EMBL/GenBank/DDBJ databases">
        <title>Prjna785345.</title>
        <authorList>
            <person name="Rujirawat T."/>
            <person name="Krajaejun T."/>
        </authorList>
    </citation>
    <scope>NUCLEOTIDE SEQUENCE</scope>
    <source>
        <strain evidence="3">Pi057C3</strain>
    </source>
</reference>
<dbReference type="Proteomes" id="UP001209570">
    <property type="component" value="Unassembled WGS sequence"/>
</dbReference>
<dbReference type="Pfam" id="PF01875">
    <property type="entry name" value="Memo"/>
    <property type="match status" value="1"/>
</dbReference>
<organism evidence="3 4">
    <name type="scientific">Pythium insidiosum</name>
    <name type="common">Pythiosis disease agent</name>
    <dbReference type="NCBI Taxonomy" id="114742"/>
    <lineage>
        <taxon>Eukaryota</taxon>
        <taxon>Sar</taxon>
        <taxon>Stramenopiles</taxon>
        <taxon>Oomycota</taxon>
        <taxon>Peronosporomycetes</taxon>
        <taxon>Pythiales</taxon>
        <taxon>Pythiaceae</taxon>
        <taxon>Pythium</taxon>
    </lineage>
</organism>
<comment type="caution">
    <text evidence="3">The sequence shown here is derived from an EMBL/GenBank/DDBJ whole genome shotgun (WGS) entry which is preliminary data.</text>
</comment>
<sequence>MAKTIRQASHAGSWYAQEDDVLESQLSAWLRAAAAANAHGHWKTLRAIIAPHAGFRYSGPTAAHAYHHLIDLDHVKRVFILGPSHHFYLRGCALTSADEYATPLGNIAIDRDVNEQLRATGKFEFMSLQVDEDEHSIEMHLPFIVQVMKHRAFTAVPILVGDTRSSADAEYGRILAPYLEDESNLFVISSDFCHWGARFRYQPHDPSYGQIHEYIKHLDHEGMQLIERLDTRGFAEYLEKTGNTICGRHPISVLLHTIAASQKLRCSLKFVEYAQSSNSKKNRGDDDPDGDDDRVVSLEDARVELQWTRYRAENEDDEEWRRRSYEDAEKEENAEELHDYDQHRIGDDEMEPDEYGEAYHYEEHQENGVLDDEDPSEAVEDVGAEDETMRAEEYDTSRVSDEEGEEYQHEPYEGASDTDGVDIGPTQLSPSSRAKLFALELTEPSWRCSDAEDQEERAGENEGPTEVDDEAGEKLDLDEEADGYELPVFYELADPIGGINGAAEVLEGEEDVDEEVLEDDSVDASGESALGVAEPVGDPPSDDDDEYQLGQEGLGVRSAPEHVDTLHLDGIERLEQSEVSAIVAKVDDEAEEQASDGVDDEASGQSEIEEVRGKVDEMKKMKEHEEMEWEKEEEEEEEEEENEMAELEESEQQQQEDEEAEEMYEYEKRQEQASSEEEDERTDIVLECDRVIMGLLEQCEAK</sequence>
<feature type="compositionally biased region" description="Basic and acidic residues" evidence="2">
    <location>
        <begin position="609"/>
        <end position="625"/>
    </location>
</feature>
<dbReference type="NCBIfam" id="TIGR04336">
    <property type="entry name" value="AmmeMemoSam_B"/>
    <property type="match status" value="1"/>
</dbReference>
<proteinExistence type="inferred from homology"/>
<feature type="compositionally biased region" description="Acidic residues" evidence="2">
    <location>
        <begin position="463"/>
        <end position="473"/>
    </location>
</feature>
<keyword evidence="4" id="KW-1185">Reference proteome</keyword>
<feature type="region of interest" description="Disordered" evidence="2">
    <location>
        <begin position="316"/>
        <end position="473"/>
    </location>
</feature>
<feature type="compositionally biased region" description="Acidic residues" evidence="2">
    <location>
        <begin position="369"/>
        <end position="386"/>
    </location>
</feature>
<feature type="region of interest" description="Disordered" evidence="2">
    <location>
        <begin position="509"/>
        <end position="561"/>
    </location>
</feature>
<comment type="similarity">
    <text evidence="1">Belongs to the MEMO1 family.</text>
</comment>
<feature type="compositionally biased region" description="Basic and acidic residues" evidence="2">
    <location>
        <begin position="357"/>
        <end position="366"/>
    </location>
</feature>
<dbReference type="PANTHER" id="PTHR11060:SF0">
    <property type="entry name" value="PROTEIN MEMO1"/>
    <property type="match status" value="1"/>
</dbReference>
<dbReference type="InterPro" id="IPR002737">
    <property type="entry name" value="MEMO1_fam"/>
</dbReference>
<feature type="compositionally biased region" description="Basic and acidic residues" evidence="2">
    <location>
        <begin position="335"/>
        <end position="347"/>
    </location>
</feature>
<evidence type="ECO:0000256" key="2">
    <source>
        <dbReference type="SAM" id="MobiDB-lite"/>
    </source>
</evidence>
<dbReference type="Gene3D" id="3.40.830.10">
    <property type="entry name" value="LigB-like"/>
    <property type="match status" value="1"/>
</dbReference>
<name>A0AAD5Q806_PYTIN</name>
<gene>
    <name evidence="3" type="ORF">P43SY_005174</name>
</gene>
<feature type="compositionally biased region" description="Acidic residues" evidence="2">
    <location>
        <begin position="626"/>
        <end position="664"/>
    </location>
</feature>
<evidence type="ECO:0000313" key="4">
    <source>
        <dbReference type="Proteomes" id="UP001209570"/>
    </source>
</evidence>
<feature type="compositionally biased region" description="Acidic residues" evidence="2">
    <location>
        <begin position="588"/>
        <end position="602"/>
    </location>
</feature>
<feature type="compositionally biased region" description="Basic and acidic residues" evidence="2">
    <location>
        <begin position="387"/>
        <end position="412"/>
    </location>
</feature>
<dbReference type="PANTHER" id="PTHR11060">
    <property type="entry name" value="PROTEIN MEMO1"/>
    <property type="match status" value="1"/>
</dbReference>
<dbReference type="AlphaFoldDB" id="A0AAD5Q806"/>
<evidence type="ECO:0008006" key="5">
    <source>
        <dbReference type="Google" id="ProtNLM"/>
    </source>
</evidence>
<dbReference type="CDD" id="cd07361">
    <property type="entry name" value="MEMO_like"/>
    <property type="match status" value="1"/>
</dbReference>
<protein>
    <recommendedName>
        <fullName evidence="5">Memo-like protein</fullName>
    </recommendedName>
</protein>
<evidence type="ECO:0000256" key="1">
    <source>
        <dbReference type="ARBA" id="ARBA00006315"/>
    </source>
</evidence>
<feature type="region of interest" description="Disordered" evidence="2">
    <location>
        <begin position="582"/>
        <end position="683"/>
    </location>
</feature>
<dbReference type="EMBL" id="JAKCXM010000087">
    <property type="protein sequence ID" value="KAJ0403180.1"/>
    <property type="molecule type" value="Genomic_DNA"/>
</dbReference>
<accession>A0AAD5Q806</accession>
<feature type="compositionally biased region" description="Acidic residues" evidence="2">
    <location>
        <begin position="509"/>
        <end position="522"/>
    </location>
</feature>
<dbReference type="HAMAP" id="MF_00055">
    <property type="entry name" value="MEMO1"/>
    <property type="match status" value="1"/>
</dbReference>
<evidence type="ECO:0000313" key="3">
    <source>
        <dbReference type="EMBL" id="KAJ0403180.1"/>
    </source>
</evidence>